<feature type="domain" description="Lipid/polyisoprenoid-binding YceI-like" evidence="1">
    <location>
        <begin position="38"/>
        <end position="160"/>
    </location>
</feature>
<dbReference type="PATRIC" id="fig|1605367.3.peg.1770"/>
<evidence type="ECO:0000313" key="2">
    <source>
        <dbReference type="EMBL" id="KPM50115.1"/>
    </source>
</evidence>
<comment type="caution">
    <text evidence="2">The sequence shown here is derived from an EMBL/GenBank/DDBJ whole genome shotgun (WGS) entry which is preliminary data.</text>
</comment>
<dbReference type="Proteomes" id="UP000050454">
    <property type="component" value="Unassembled WGS sequence"/>
</dbReference>
<proteinExistence type="predicted"/>
<accession>A0A0P7C5M7</accession>
<dbReference type="Gene3D" id="2.40.128.110">
    <property type="entry name" value="Lipid/polyisoprenoid-binding, YceI-like"/>
    <property type="match status" value="1"/>
</dbReference>
<evidence type="ECO:0000313" key="3">
    <source>
        <dbReference type="Proteomes" id="UP000050454"/>
    </source>
</evidence>
<keyword evidence="3" id="KW-1185">Reference proteome</keyword>
<sequence>MTGYTQKYICKNGETSFFSETPMEDISALNTKVVSLINTEDGSLAVKMNIIDFEFPNKLMQEHFNENYLESEKYPKSVFSGKILEKIDFSKDGKHKVTGQGNIVIHGQAQKVNLEGTLTVNGDQLILEAAYLIKPEDYNIEIPSLVITKIAKEISVKSKFVYNKLS</sequence>
<dbReference type="AlphaFoldDB" id="A0A0P7C5M7"/>
<protein>
    <recommendedName>
        <fullName evidence="1">Lipid/polyisoprenoid-binding YceI-like domain-containing protein</fullName>
    </recommendedName>
</protein>
<dbReference type="InterPro" id="IPR007372">
    <property type="entry name" value="Lipid/polyisoprenoid-bd_YceI"/>
</dbReference>
<organism evidence="2 3">
    <name type="scientific">Jiulongibacter sediminis</name>
    <dbReference type="NCBI Taxonomy" id="1605367"/>
    <lineage>
        <taxon>Bacteria</taxon>
        <taxon>Pseudomonadati</taxon>
        <taxon>Bacteroidota</taxon>
        <taxon>Cytophagia</taxon>
        <taxon>Cytophagales</taxon>
        <taxon>Leadbetterellaceae</taxon>
        <taxon>Jiulongibacter</taxon>
    </lineage>
</organism>
<reference evidence="2 3" key="1">
    <citation type="submission" date="2015-07" db="EMBL/GenBank/DDBJ databases">
        <title>The draft genome sequence of Leadbetterella sp. JN14-9.</title>
        <authorList>
            <person name="Liu Y."/>
            <person name="Du J."/>
            <person name="Shao Z."/>
        </authorList>
    </citation>
    <scope>NUCLEOTIDE SEQUENCE [LARGE SCALE GENOMIC DNA]</scope>
    <source>
        <strain evidence="2 3">JN14-9</strain>
    </source>
</reference>
<name>A0A0P7C5M7_9BACT</name>
<dbReference type="InterPro" id="IPR036761">
    <property type="entry name" value="TTHA0802/YceI-like_sf"/>
</dbReference>
<gene>
    <name evidence="2" type="ORF">AFM12_02135</name>
</gene>
<dbReference type="SUPFAM" id="SSF101874">
    <property type="entry name" value="YceI-like"/>
    <property type="match status" value="1"/>
</dbReference>
<dbReference type="Pfam" id="PF04264">
    <property type="entry name" value="YceI"/>
    <property type="match status" value="1"/>
</dbReference>
<evidence type="ECO:0000259" key="1">
    <source>
        <dbReference type="Pfam" id="PF04264"/>
    </source>
</evidence>
<dbReference type="PANTHER" id="PTHR34406">
    <property type="entry name" value="PROTEIN YCEI"/>
    <property type="match status" value="1"/>
</dbReference>
<dbReference type="STRING" id="1605367.AFM12_02135"/>
<dbReference type="PANTHER" id="PTHR34406:SF1">
    <property type="entry name" value="PROTEIN YCEI"/>
    <property type="match status" value="1"/>
</dbReference>
<dbReference type="EMBL" id="LGTQ01000005">
    <property type="protein sequence ID" value="KPM50115.1"/>
    <property type="molecule type" value="Genomic_DNA"/>
</dbReference>